<organism evidence="2 3">
    <name type="scientific">Hibiscus sabdariffa</name>
    <name type="common">roselle</name>
    <dbReference type="NCBI Taxonomy" id="183260"/>
    <lineage>
        <taxon>Eukaryota</taxon>
        <taxon>Viridiplantae</taxon>
        <taxon>Streptophyta</taxon>
        <taxon>Embryophyta</taxon>
        <taxon>Tracheophyta</taxon>
        <taxon>Spermatophyta</taxon>
        <taxon>Magnoliopsida</taxon>
        <taxon>eudicotyledons</taxon>
        <taxon>Gunneridae</taxon>
        <taxon>Pentapetalae</taxon>
        <taxon>rosids</taxon>
        <taxon>malvids</taxon>
        <taxon>Malvales</taxon>
        <taxon>Malvaceae</taxon>
        <taxon>Malvoideae</taxon>
        <taxon>Hibiscus</taxon>
    </lineage>
</organism>
<evidence type="ECO:0000313" key="3">
    <source>
        <dbReference type="Proteomes" id="UP001472677"/>
    </source>
</evidence>
<dbReference type="EMBL" id="JBBPBM010000617">
    <property type="protein sequence ID" value="KAK8493521.1"/>
    <property type="molecule type" value="Genomic_DNA"/>
</dbReference>
<sequence>MSVGLAQLLNIDITGPTVPVHGLGYQYGRLCSGAKSVSEASVRAWAFQYGSEHIPVRYVAFGTHLDSGVQLMMPSRRETRVNVGQAGVGANVRDKHIPPPPPP</sequence>
<protein>
    <submittedName>
        <fullName evidence="2">Uncharacterized protein</fullName>
    </submittedName>
</protein>
<keyword evidence="3" id="KW-1185">Reference proteome</keyword>
<evidence type="ECO:0000256" key="1">
    <source>
        <dbReference type="SAM" id="MobiDB-lite"/>
    </source>
</evidence>
<feature type="region of interest" description="Disordered" evidence="1">
    <location>
        <begin position="83"/>
        <end position="103"/>
    </location>
</feature>
<dbReference type="Proteomes" id="UP001472677">
    <property type="component" value="Unassembled WGS sequence"/>
</dbReference>
<comment type="caution">
    <text evidence="2">The sequence shown here is derived from an EMBL/GenBank/DDBJ whole genome shotgun (WGS) entry which is preliminary data.</text>
</comment>
<accession>A0ABR2AJI3</accession>
<name>A0ABR2AJI3_9ROSI</name>
<gene>
    <name evidence="2" type="ORF">V6N12_018766</name>
</gene>
<proteinExistence type="predicted"/>
<evidence type="ECO:0000313" key="2">
    <source>
        <dbReference type="EMBL" id="KAK8493521.1"/>
    </source>
</evidence>
<reference evidence="2 3" key="1">
    <citation type="journal article" date="2024" name="G3 (Bethesda)">
        <title>Genome assembly of Hibiscus sabdariffa L. provides insights into metabolisms of medicinal natural products.</title>
        <authorList>
            <person name="Kim T."/>
        </authorList>
    </citation>
    <scope>NUCLEOTIDE SEQUENCE [LARGE SCALE GENOMIC DNA]</scope>
    <source>
        <strain evidence="2">TK-2024</strain>
        <tissue evidence="2">Old leaves</tissue>
    </source>
</reference>